<sequence>MDELEIETVVVGQVTGLSSTPPHVNVTVTEDLSPRKIEATFSDSSVFDALHSYLGYAETAPPVAMSVIAVQNRGGVIVKITDVLHVEPALPQAWSERLRDLAGLGENWLHSGSEPPSSEVIERVQRILFAALDVEVPAPVIYPSADGGIQLEWRTSSRAVEVEILNSGSLEACWYGRANDDDGEDRSFQDDDPDGVADFVKEAISE</sequence>
<proteinExistence type="predicted"/>
<dbReference type="Proteomes" id="UP000252187">
    <property type="component" value="Unassembled WGS sequence"/>
</dbReference>
<name>A0A365PAF9_9ACTN</name>
<dbReference type="AlphaFoldDB" id="A0A365PAF9"/>
<evidence type="ECO:0000313" key="1">
    <source>
        <dbReference type="EMBL" id="RBA36839.1"/>
    </source>
</evidence>
<gene>
    <name evidence="1" type="ORF">DQ226_08635</name>
</gene>
<accession>A0A365PAF9</accession>
<protein>
    <submittedName>
        <fullName evidence="1">Uncharacterized protein</fullName>
    </submittedName>
</protein>
<organism evidence="1 2">
    <name type="scientific">Dietzia maris</name>
    <dbReference type="NCBI Taxonomy" id="37915"/>
    <lineage>
        <taxon>Bacteria</taxon>
        <taxon>Bacillati</taxon>
        <taxon>Actinomycetota</taxon>
        <taxon>Actinomycetes</taxon>
        <taxon>Mycobacteriales</taxon>
        <taxon>Dietziaceae</taxon>
        <taxon>Dietzia</taxon>
    </lineage>
</organism>
<reference evidence="1 2" key="1">
    <citation type="submission" date="2018-06" db="EMBL/GenBank/DDBJ databases">
        <title>Whole genome sequencing of four bacterial strains from South Shetland trench revealing bio-synthetic gene clusters.</title>
        <authorList>
            <person name="Abdel-Mageed W.M."/>
            <person name="Lehri B."/>
            <person name="Jarmusch S.A."/>
            <person name="Miranda K."/>
            <person name="Goodfellow M."/>
            <person name="Jaspars M."/>
            <person name="Karlyshev A.V."/>
        </authorList>
    </citation>
    <scope>NUCLEOTIDE SEQUENCE [LARGE SCALE GENOMIC DNA]</scope>
    <source>
        <strain evidence="1 2">SST1</strain>
    </source>
</reference>
<dbReference type="EMBL" id="QNTT01000018">
    <property type="protein sequence ID" value="RBA36839.1"/>
    <property type="molecule type" value="Genomic_DNA"/>
</dbReference>
<evidence type="ECO:0000313" key="2">
    <source>
        <dbReference type="Proteomes" id="UP000252187"/>
    </source>
</evidence>
<comment type="caution">
    <text evidence="1">The sequence shown here is derived from an EMBL/GenBank/DDBJ whole genome shotgun (WGS) entry which is preliminary data.</text>
</comment>